<feature type="chain" id="PRO_5016620289" evidence="1">
    <location>
        <begin position="23"/>
        <end position="174"/>
    </location>
</feature>
<comment type="caution">
    <text evidence="3">The sequence shown here is derived from an EMBL/GenBank/DDBJ whole genome shotgun (WGS) entry which is preliminary data.</text>
</comment>
<dbReference type="RefSeq" id="WP_114479257.1">
    <property type="nucleotide sequence ID" value="NZ_QPII01000008.1"/>
</dbReference>
<dbReference type="EMBL" id="QPII01000008">
    <property type="protein sequence ID" value="RCV88855.1"/>
    <property type="molecule type" value="Genomic_DNA"/>
</dbReference>
<evidence type="ECO:0000259" key="2">
    <source>
        <dbReference type="Pfam" id="PF07603"/>
    </source>
</evidence>
<evidence type="ECO:0000313" key="3">
    <source>
        <dbReference type="EMBL" id="RCV88855.1"/>
    </source>
</evidence>
<sequence>MNLHCRALVAGLLLSWGGPAMGSGESRYETDHDGMVKDTRQQLAWMRCSLGQRYHDGRCLGEAERFDWSAAQRRVRQEATPDCPWRMPRFHELSGLIQPPEERQGQTPMAIDLDAFPDTPVGWYWNEVSAGGHSQQDCFVDFSGEGRTRCNMGGQFYLRPVMSLEKAAPFCVAP</sequence>
<proteinExistence type="predicted"/>
<dbReference type="AlphaFoldDB" id="A0A368TVR1"/>
<dbReference type="Proteomes" id="UP000252405">
    <property type="component" value="Unassembled WGS sequence"/>
</dbReference>
<name>A0A368TVR1_9GAMM</name>
<evidence type="ECO:0000313" key="4">
    <source>
        <dbReference type="Proteomes" id="UP000252405"/>
    </source>
</evidence>
<organism evidence="3 4">
    <name type="scientific">Billgrantia montanilacus</name>
    <dbReference type="NCBI Taxonomy" id="2282305"/>
    <lineage>
        <taxon>Bacteria</taxon>
        <taxon>Pseudomonadati</taxon>
        <taxon>Pseudomonadota</taxon>
        <taxon>Gammaproteobacteria</taxon>
        <taxon>Oceanospirillales</taxon>
        <taxon>Halomonadaceae</taxon>
        <taxon>Billgrantia</taxon>
    </lineage>
</organism>
<keyword evidence="1" id="KW-0732">Signal</keyword>
<dbReference type="Pfam" id="PF07603">
    <property type="entry name" value="Lcl_C"/>
    <property type="match status" value="1"/>
</dbReference>
<evidence type="ECO:0000256" key="1">
    <source>
        <dbReference type="SAM" id="SignalP"/>
    </source>
</evidence>
<feature type="domain" description="Lcl C-terminal" evidence="2">
    <location>
        <begin position="34"/>
        <end position="161"/>
    </location>
</feature>
<keyword evidence="4" id="KW-1185">Reference proteome</keyword>
<accession>A0A368TVR1</accession>
<feature type="signal peptide" evidence="1">
    <location>
        <begin position="1"/>
        <end position="22"/>
    </location>
</feature>
<reference evidence="3 4" key="1">
    <citation type="submission" date="2018-07" db="EMBL/GenBank/DDBJ databases">
        <title>Halomonas montanilacus sp. nov., isolated from Lake Pengyan on Tibetan Plateau.</title>
        <authorList>
            <person name="Lu H."/>
            <person name="Xing P."/>
            <person name="Wu Q."/>
        </authorList>
    </citation>
    <scope>NUCLEOTIDE SEQUENCE [LARGE SCALE GENOMIC DNA]</scope>
    <source>
        <strain evidence="3 4">PYC7W</strain>
    </source>
</reference>
<dbReference type="OrthoDB" id="9793251at2"/>
<protein>
    <submittedName>
        <fullName evidence="3">DUF1566 domain-containing protein</fullName>
    </submittedName>
</protein>
<dbReference type="InterPro" id="IPR011460">
    <property type="entry name" value="Lcl_C"/>
</dbReference>
<gene>
    <name evidence="3" type="ORF">DU505_12160</name>
</gene>